<evidence type="ECO:0000313" key="1">
    <source>
        <dbReference type="EMBL" id="ASS38036.1"/>
    </source>
</evidence>
<dbReference type="EMBL" id="CP016199">
    <property type="protein sequence ID" value="ASS38036.1"/>
    <property type="molecule type" value="Genomic_DNA"/>
</dbReference>
<dbReference type="AlphaFoldDB" id="A0A223AST0"/>
<dbReference type="OrthoDB" id="9782045at2"/>
<accession>A0A223AST0</accession>
<name>A0A223AST0_9FIRM</name>
<evidence type="ECO:0008006" key="3">
    <source>
        <dbReference type="Google" id="ProtNLM"/>
    </source>
</evidence>
<reference evidence="2" key="1">
    <citation type="submission" date="2016-05" db="EMBL/GenBank/DDBJ databases">
        <authorList>
            <person name="Holder M.E."/>
            <person name="Ajami N.J."/>
            <person name="Petrosino J.F."/>
        </authorList>
    </citation>
    <scope>NUCLEOTIDE SEQUENCE [LARGE SCALE GENOMIC DNA]</scope>
    <source>
        <strain evidence="2">ATCC 700696</strain>
    </source>
</reference>
<sequence>MIIEMLYPELSNLYGDSANINYLKESCSDIEVIETHLGERPQFLDEGKVAFVYRGTMTERGQQLFIENASSYADEFKFAIERGQHFLITGNAVEVFGKYIIDKTGEKVDCLDFFEYHTERDILAKRFNSLYVGLYNEIKVVGFKSQFGHSFYDARIEPLFETVRGTGFNKTEQREGIHYKNFMGTYLLGPLLILNPDFAIAFIKELGNDNFKPAYYETAKAAYELRLKQYSDEKTGFYY</sequence>
<proteinExistence type="predicted"/>
<organism evidence="1 2">
    <name type="scientific">Mogibacterium pumilum</name>
    <dbReference type="NCBI Taxonomy" id="86332"/>
    <lineage>
        <taxon>Bacteria</taxon>
        <taxon>Bacillati</taxon>
        <taxon>Bacillota</taxon>
        <taxon>Clostridia</taxon>
        <taxon>Peptostreptococcales</taxon>
        <taxon>Anaerovoracaceae</taxon>
        <taxon>Mogibacterium</taxon>
    </lineage>
</organism>
<dbReference type="Proteomes" id="UP000214689">
    <property type="component" value="Chromosome"/>
</dbReference>
<gene>
    <name evidence="1" type="ORF">AXF17_06095</name>
</gene>
<evidence type="ECO:0000313" key="2">
    <source>
        <dbReference type="Proteomes" id="UP000214689"/>
    </source>
</evidence>
<protein>
    <recommendedName>
        <fullName evidence="3">CobB/CobQ-like glutamine amidotransferase domain-containing protein</fullName>
    </recommendedName>
</protein>
<keyword evidence="2" id="KW-1185">Reference proteome</keyword>
<dbReference type="RefSeq" id="WP_094234272.1">
    <property type="nucleotide sequence ID" value="NZ_CP016199.1"/>
</dbReference>